<reference evidence="5" key="1">
    <citation type="submission" date="2022-08" db="EMBL/GenBank/DDBJ databases">
        <title>Draft genome sequence of Lysinibacillus sp. strain KH24.</title>
        <authorList>
            <person name="Kanbe H."/>
            <person name="Itoh H."/>
        </authorList>
    </citation>
    <scope>NUCLEOTIDE SEQUENCE</scope>
    <source>
        <strain evidence="5">KH24</strain>
    </source>
</reference>
<evidence type="ECO:0000256" key="1">
    <source>
        <dbReference type="ARBA" id="ARBA00022553"/>
    </source>
</evidence>
<keyword evidence="1" id="KW-0597">Phosphoprotein</keyword>
<name>A0ABQ5NJG4_9BACI</name>
<evidence type="ECO:0000313" key="5">
    <source>
        <dbReference type="EMBL" id="GLC88442.1"/>
    </source>
</evidence>
<gene>
    <name evidence="5" type="ORF">LYSBPC_15690</name>
</gene>
<dbReference type="EMBL" id="BRZA01000002">
    <property type="protein sequence ID" value="GLC88442.1"/>
    <property type="molecule type" value="Genomic_DNA"/>
</dbReference>
<dbReference type="InterPro" id="IPR016120">
    <property type="entry name" value="Sig_transdc_His_kin_SpoOB"/>
</dbReference>
<dbReference type="RefSeq" id="WP_264988206.1">
    <property type="nucleotide sequence ID" value="NZ_BRZA01000002.1"/>
</dbReference>
<dbReference type="InterPro" id="IPR037100">
    <property type="entry name" value="Spo0B_C_sf"/>
</dbReference>
<keyword evidence="3" id="KW-0418">Kinase</keyword>
<feature type="domain" description="SpoOB alpha-helical" evidence="4">
    <location>
        <begin position="3"/>
        <end position="53"/>
    </location>
</feature>
<proteinExistence type="predicted"/>
<sequence length="175" mass="20446">MNNQSLAISEVLRFANHDYVNQLQLIRMNLDLGRVEHSKELITQYCEQLRVCSTLNHLRLPQTVEWLQTARWRYPSFTWNVYCDGAKPVVNVIDEEVVNFLNKTVSHVYDTLDPFTEQTLELDVRADDEHFILTFTLTGLWSADAFTEEGLTQCSVQTIEQTNSSWRFRLSANRE</sequence>
<evidence type="ECO:0000256" key="3">
    <source>
        <dbReference type="ARBA" id="ARBA00022777"/>
    </source>
</evidence>
<evidence type="ECO:0000313" key="6">
    <source>
        <dbReference type="Proteomes" id="UP001065593"/>
    </source>
</evidence>
<accession>A0ABQ5NJG4</accession>
<evidence type="ECO:0000259" key="4">
    <source>
        <dbReference type="Pfam" id="PF14689"/>
    </source>
</evidence>
<evidence type="ECO:0000256" key="2">
    <source>
        <dbReference type="ARBA" id="ARBA00022679"/>
    </source>
</evidence>
<organism evidence="5 6">
    <name type="scientific">Lysinibacillus piscis</name>
    <dbReference type="NCBI Taxonomy" id="2518931"/>
    <lineage>
        <taxon>Bacteria</taxon>
        <taxon>Bacillati</taxon>
        <taxon>Bacillota</taxon>
        <taxon>Bacilli</taxon>
        <taxon>Bacillales</taxon>
        <taxon>Bacillaceae</taxon>
        <taxon>Lysinibacillus</taxon>
    </lineage>
</organism>
<dbReference type="Gene3D" id="3.30.565.30">
    <property type="entry name" value="Sporulation initiation phosphotransferase B (SpoOB), C-terminal domain"/>
    <property type="match status" value="1"/>
</dbReference>
<keyword evidence="6" id="KW-1185">Reference proteome</keyword>
<comment type="caution">
    <text evidence="5">The sequence shown here is derived from an EMBL/GenBank/DDBJ whole genome shotgun (WGS) entry which is preliminary data.</text>
</comment>
<dbReference type="Gene3D" id="1.10.287.130">
    <property type="match status" value="1"/>
</dbReference>
<dbReference type="SUPFAM" id="SSF55890">
    <property type="entry name" value="Sporulation response regulatory protein Spo0B"/>
    <property type="match status" value="1"/>
</dbReference>
<dbReference type="InterPro" id="IPR039506">
    <property type="entry name" value="SPOB_a"/>
</dbReference>
<dbReference type="Pfam" id="PF14689">
    <property type="entry name" value="SPOB_a"/>
    <property type="match status" value="1"/>
</dbReference>
<protein>
    <recommendedName>
        <fullName evidence="4">SpoOB alpha-helical domain-containing protein</fullName>
    </recommendedName>
</protein>
<dbReference type="Proteomes" id="UP001065593">
    <property type="component" value="Unassembled WGS sequence"/>
</dbReference>
<keyword evidence="2" id="KW-0808">Transferase</keyword>